<name>A0A9N8EAZ2_9STRA</name>
<keyword evidence="3" id="KW-1185">Reference proteome</keyword>
<protein>
    <submittedName>
        <fullName evidence="2">Uncharacterized protein</fullName>
    </submittedName>
</protein>
<feature type="compositionally biased region" description="Low complexity" evidence="1">
    <location>
        <begin position="265"/>
        <end position="277"/>
    </location>
</feature>
<dbReference type="AlphaFoldDB" id="A0A9N8EAZ2"/>
<feature type="compositionally biased region" description="Low complexity" evidence="1">
    <location>
        <begin position="380"/>
        <end position="396"/>
    </location>
</feature>
<evidence type="ECO:0000313" key="2">
    <source>
        <dbReference type="EMBL" id="CAB9517787.1"/>
    </source>
</evidence>
<reference evidence="2" key="1">
    <citation type="submission" date="2020-06" db="EMBL/GenBank/DDBJ databases">
        <authorList>
            <consortium name="Plant Systems Biology data submission"/>
        </authorList>
    </citation>
    <scope>NUCLEOTIDE SEQUENCE</scope>
    <source>
        <strain evidence="2">D6</strain>
    </source>
</reference>
<evidence type="ECO:0000256" key="1">
    <source>
        <dbReference type="SAM" id="MobiDB-lite"/>
    </source>
</evidence>
<gene>
    <name evidence="2" type="ORF">SEMRO_880_G215110.1</name>
</gene>
<feature type="region of interest" description="Disordered" evidence="1">
    <location>
        <begin position="257"/>
        <end position="436"/>
    </location>
</feature>
<feature type="compositionally biased region" description="Pro residues" evidence="1">
    <location>
        <begin position="141"/>
        <end position="152"/>
    </location>
</feature>
<organism evidence="2 3">
    <name type="scientific">Seminavis robusta</name>
    <dbReference type="NCBI Taxonomy" id="568900"/>
    <lineage>
        <taxon>Eukaryota</taxon>
        <taxon>Sar</taxon>
        <taxon>Stramenopiles</taxon>
        <taxon>Ochrophyta</taxon>
        <taxon>Bacillariophyta</taxon>
        <taxon>Bacillariophyceae</taxon>
        <taxon>Bacillariophycidae</taxon>
        <taxon>Naviculales</taxon>
        <taxon>Naviculaceae</taxon>
        <taxon>Seminavis</taxon>
    </lineage>
</organism>
<feature type="compositionally biased region" description="Low complexity" evidence="1">
    <location>
        <begin position="351"/>
        <end position="360"/>
    </location>
</feature>
<feature type="compositionally biased region" description="Low complexity" evidence="1">
    <location>
        <begin position="114"/>
        <end position="123"/>
    </location>
</feature>
<feature type="compositionally biased region" description="Pro residues" evidence="1">
    <location>
        <begin position="91"/>
        <end position="113"/>
    </location>
</feature>
<dbReference type="Proteomes" id="UP001153069">
    <property type="component" value="Unassembled WGS sequence"/>
</dbReference>
<feature type="compositionally biased region" description="Low complexity" evidence="1">
    <location>
        <begin position="1"/>
        <end position="13"/>
    </location>
</feature>
<accession>A0A9N8EAZ2</accession>
<feature type="region of interest" description="Disordered" evidence="1">
    <location>
        <begin position="1"/>
        <end position="21"/>
    </location>
</feature>
<comment type="caution">
    <text evidence="2">The sequence shown here is derived from an EMBL/GenBank/DDBJ whole genome shotgun (WGS) entry which is preliminary data.</text>
</comment>
<sequence length="498" mass="51897">MMMSKPQEAAAKPAEAKKTDAVADLERRLAMLGDDDPPPPMEVAEQQQPPAFAAPPAVAEAPAATGKNALLARIMAAQERAKQAKPTAAPEAPPPDIFDMAPPPAAAATPPPAFDDAAFMAPPQEEAPPAFDMLGDAFDLKPPPATMEPAAPPSYATAPPAPSAPTFEDLLGGTAPPAEQLLPPPPMPVEAQQPPTEEFDGLEGLSEAERNALLEEQRRIMAEIEQNKAAGKAPSSAISAADAFDQRSNAAVARIAGGDRVRLPGSSTSSGAAAASAKRTVKVNDNQEVALHGQERTRAAIADVVSPVDRDNAVTSKEEALQMEADRKLAEELQKEEYGAAERSERRQRRAQQQPRQQEAQQDKKDDSWWGWLGFGGADATTATTPQPQTQRQTPQYRGDMGVSRPPGAGGLQAVNTGSYDGEDRRLLGNSGGAGGARVAESKPLFACVADGVAAAATSFTGAMNTQSLAADDEGNVHGVDGSSLLVVSQAGRNQPGN</sequence>
<evidence type="ECO:0000313" key="3">
    <source>
        <dbReference type="Proteomes" id="UP001153069"/>
    </source>
</evidence>
<feature type="region of interest" description="Disordered" evidence="1">
    <location>
        <begin position="81"/>
        <end position="211"/>
    </location>
</feature>
<proteinExistence type="predicted"/>
<dbReference type="OrthoDB" id="49480at2759"/>
<feature type="compositionally biased region" description="Basic and acidic residues" evidence="1">
    <location>
        <begin position="308"/>
        <end position="345"/>
    </location>
</feature>
<dbReference type="EMBL" id="CAICTM010000879">
    <property type="protein sequence ID" value="CAB9517787.1"/>
    <property type="molecule type" value="Genomic_DNA"/>
</dbReference>